<organism evidence="3 4">
    <name type="scientific">Paenibacillus xylanivorans</name>
    <dbReference type="NCBI Taxonomy" id="1705561"/>
    <lineage>
        <taxon>Bacteria</taxon>
        <taxon>Bacillati</taxon>
        <taxon>Bacillota</taxon>
        <taxon>Bacilli</taxon>
        <taxon>Bacillales</taxon>
        <taxon>Paenibacillaceae</taxon>
        <taxon>Paenibacillus</taxon>
    </lineage>
</organism>
<name>A0A0N0C5A5_9BACL</name>
<dbReference type="PATRIC" id="fig|1705561.3.peg.1586"/>
<keyword evidence="4" id="KW-1185">Reference proteome</keyword>
<protein>
    <recommendedName>
        <fullName evidence="5">50S ribosomal protein L33</fullName>
    </recommendedName>
</protein>
<keyword evidence="2" id="KW-0472">Membrane</keyword>
<evidence type="ECO:0000256" key="2">
    <source>
        <dbReference type="SAM" id="Phobius"/>
    </source>
</evidence>
<dbReference type="Proteomes" id="UP000037688">
    <property type="component" value="Unassembled WGS sequence"/>
</dbReference>
<reference evidence="3 4" key="1">
    <citation type="submission" date="2015-08" db="EMBL/GenBank/DDBJ databases">
        <title>Draft genome sequence of cellulolytic and xylanolytic Paenibacillus sp. A59, isolated from a decaying forest soil from Patagonia, Argentina.</title>
        <authorList>
            <person name="Ghio S."/>
            <person name="Caceres A.M."/>
            <person name="Talia P."/>
            <person name="Grasso D."/>
            <person name="Campos E."/>
        </authorList>
    </citation>
    <scope>NUCLEOTIDE SEQUENCE [LARGE SCALE GENOMIC DNA]</scope>
    <source>
        <strain evidence="3 4">A59</strain>
    </source>
</reference>
<feature type="compositionally biased region" description="Gly residues" evidence="1">
    <location>
        <begin position="99"/>
        <end position="115"/>
    </location>
</feature>
<sequence>MKQQVTRDEAMKLIGKNIVAIKKDGTRVTGRLLKVSGNKLVLKRSVGKKVRTKAILPLVLFDLLAIGTLPYAYGPGPGFGFGPGAGPGFGPGPKPGPGYGPGFGGGYGPGPGFGPYGPRPPGFF</sequence>
<dbReference type="OrthoDB" id="2663988at2"/>
<dbReference type="EMBL" id="LITU01000050">
    <property type="protein sequence ID" value="KOY16937.1"/>
    <property type="molecule type" value="Genomic_DNA"/>
</dbReference>
<keyword evidence="2" id="KW-0812">Transmembrane</keyword>
<dbReference type="RefSeq" id="WP_053780424.1">
    <property type="nucleotide sequence ID" value="NZ_LITU01000050.1"/>
</dbReference>
<evidence type="ECO:0000313" key="3">
    <source>
        <dbReference type="EMBL" id="KOY16937.1"/>
    </source>
</evidence>
<evidence type="ECO:0008006" key="5">
    <source>
        <dbReference type="Google" id="ProtNLM"/>
    </source>
</evidence>
<feature type="transmembrane region" description="Helical" evidence="2">
    <location>
        <begin position="54"/>
        <end position="73"/>
    </location>
</feature>
<gene>
    <name evidence="3" type="ORF">AMS66_08735</name>
</gene>
<keyword evidence="2" id="KW-1133">Transmembrane helix</keyword>
<feature type="region of interest" description="Disordered" evidence="1">
    <location>
        <begin position="84"/>
        <end position="124"/>
    </location>
</feature>
<proteinExistence type="predicted"/>
<dbReference type="AlphaFoldDB" id="A0A0N0C5A5"/>
<comment type="caution">
    <text evidence="3">The sequence shown here is derived from an EMBL/GenBank/DDBJ whole genome shotgun (WGS) entry which is preliminary data.</text>
</comment>
<evidence type="ECO:0000256" key="1">
    <source>
        <dbReference type="SAM" id="MobiDB-lite"/>
    </source>
</evidence>
<accession>A0A0N0C5A5</accession>
<evidence type="ECO:0000313" key="4">
    <source>
        <dbReference type="Proteomes" id="UP000037688"/>
    </source>
</evidence>